<dbReference type="InterPro" id="IPR004839">
    <property type="entry name" value="Aminotransferase_I/II_large"/>
</dbReference>
<dbReference type="AlphaFoldDB" id="A0A955L9K4"/>
<reference evidence="6" key="2">
    <citation type="journal article" date="2021" name="Microbiome">
        <title>Successional dynamics and alternative stable states in a saline activated sludge microbial community over 9 years.</title>
        <authorList>
            <person name="Wang Y."/>
            <person name="Ye J."/>
            <person name="Ju F."/>
            <person name="Liu L."/>
            <person name="Boyd J.A."/>
            <person name="Deng Y."/>
            <person name="Parks D.H."/>
            <person name="Jiang X."/>
            <person name="Yin X."/>
            <person name="Woodcroft B.J."/>
            <person name="Tyson G.W."/>
            <person name="Hugenholtz P."/>
            <person name="Polz M.F."/>
            <person name="Zhang T."/>
        </authorList>
    </citation>
    <scope>NUCLEOTIDE SEQUENCE</scope>
    <source>
        <strain evidence="6">HKST-UBA11</strain>
    </source>
</reference>
<dbReference type="EMBL" id="JAGQLH010000071">
    <property type="protein sequence ID" value="MCA9386039.1"/>
    <property type="molecule type" value="Genomic_DNA"/>
</dbReference>
<dbReference type="InterPro" id="IPR015424">
    <property type="entry name" value="PyrdxlP-dep_Trfase"/>
</dbReference>
<dbReference type="PANTHER" id="PTHR42832">
    <property type="entry name" value="AMINO ACID AMINOTRANSFERASE"/>
    <property type="match status" value="1"/>
</dbReference>
<dbReference type="SUPFAM" id="SSF53383">
    <property type="entry name" value="PLP-dependent transferases"/>
    <property type="match status" value="1"/>
</dbReference>
<evidence type="ECO:0000313" key="6">
    <source>
        <dbReference type="EMBL" id="MCA9386039.1"/>
    </source>
</evidence>
<organism evidence="6 7">
    <name type="scientific">Candidatus Dojkabacteria bacterium</name>
    <dbReference type="NCBI Taxonomy" id="2099670"/>
    <lineage>
        <taxon>Bacteria</taxon>
        <taxon>Candidatus Dojkabacteria</taxon>
    </lineage>
</organism>
<dbReference type="Proteomes" id="UP000754563">
    <property type="component" value="Unassembled WGS sequence"/>
</dbReference>
<evidence type="ECO:0000256" key="2">
    <source>
        <dbReference type="ARBA" id="ARBA00022576"/>
    </source>
</evidence>
<evidence type="ECO:0000256" key="1">
    <source>
        <dbReference type="ARBA" id="ARBA00001933"/>
    </source>
</evidence>
<comment type="similarity">
    <text evidence="4">Belongs to the class-I pyridoxal-phosphate-dependent aminotransferase family.</text>
</comment>
<keyword evidence="2 4" id="KW-0032">Aminotransferase</keyword>
<dbReference type="Gene3D" id="3.90.1150.10">
    <property type="entry name" value="Aspartate Aminotransferase, domain 1"/>
    <property type="match status" value="1"/>
</dbReference>
<dbReference type="InterPro" id="IPR004838">
    <property type="entry name" value="NHTrfase_class1_PyrdxlP-BS"/>
</dbReference>
<dbReference type="CDD" id="cd00609">
    <property type="entry name" value="AAT_like"/>
    <property type="match status" value="1"/>
</dbReference>
<dbReference type="PANTHER" id="PTHR42832:SF3">
    <property type="entry name" value="L-GLUTAMINE--4-(METHYLSULFANYL)-2-OXOBUTANOATE AMINOTRANSFERASE"/>
    <property type="match status" value="1"/>
</dbReference>
<reference evidence="6" key="1">
    <citation type="submission" date="2020-04" db="EMBL/GenBank/DDBJ databases">
        <authorList>
            <person name="Zhang T."/>
        </authorList>
    </citation>
    <scope>NUCLEOTIDE SEQUENCE</scope>
    <source>
        <strain evidence="6">HKST-UBA11</strain>
    </source>
</reference>
<accession>A0A955L9K4</accession>
<name>A0A955L9K4_9BACT</name>
<evidence type="ECO:0000256" key="4">
    <source>
        <dbReference type="RuleBase" id="RU000481"/>
    </source>
</evidence>
<feature type="domain" description="Aminotransferase class I/classII large" evidence="5">
    <location>
        <begin position="32"/>
        <end position="377"/>
    </location>
</feature>
<evidence type="ECO:0000259" key="5">
    <source>
        <dbReference type="Pfam" id="PF00155"/>
    </source>
</evidence>
<keyword evidence="3 4" id="KW-0808">Transferase</keyword>
<dbReference type="GO" id="GO:0030170">
    <property type="term" value="F:pyridoxal phosphate binding"/>
    <property type="evidence" value="ECO:0007669"/>
    <property type="project" value="InterPro"/>
</dbReference>
<dbReference type="Pfam" id="PF00155">
    <property type="entry name" value="Aminotran_1_2"/>
    <property type="match status" value="1"/>
</dbReference>
<dbReference type="InterPro" id="IPR015422">
    <property type="entry name" value="PyrdxlP-dep_Trfase_small"/>
</dbReference>
<sequence>MKLSNRLNKFPAYFFAGVNKKIKAYEEKTGDKVINLGIGSPDLPPEESVISELIEQSRKESTHKYAGYAGLLELKEGIAEYYKNRFNVEINGETEVLPLIGSKEGLANLHFAVIDEGDEVLIPDPGYSVYTTGPLMAGGVPVRYDLKEEHNFLPNIAQLEELVSDKTKMIWLNYPNNPTGAVADLDDFQVILDFAEKYDLIIAHDNPYADITFDGYKAPSFLELKGAKDRTIEFNSFSKTWNMAGWRVGMAVGNQESISALLKIKSNIDTGIFLPLQIAAIKALQLPQSWIDERNKVYEKRRDIVVKMAEGIGLKPIVPKSALYVWCKSDSDDVESLSYEILEKTGVFITPGVAFGKNGEGYFRISLCQPEEILERASKKLSTLNE</sequence>
<dbReference type="GO" id="GO:0008483">
    <property type="term" value="F:transaminase activity"/>
    <property type="evidence" value="ECO:0007669"/>
    <property type="project" value="UniProtKB-KW"/>
</dbReference>
<proteinExistence type="inferred from homology"/>
<protein>
    <recommendedName>
        <fullName evidence="4">Aminotransferase</fullName>
        <ecNumber evidence="4">2.6.1.-</ecNumber>
    </recommendedName>
</protein>
<gene>
    <name evidence="6" type="ORF">KC717_05315</name>
</gene>
<dbReference type="EC" id="2.6.1.-" evidence="4"/>
<dbReference type="Gene3D" id="3.40.640.10">
    <property type="entry name" value="Type I PLP-dependent aspartate aminotransferase-like (Major domain)"/>
    <property type="match status" value="1"/>
</dbReference>
<dbReference type="InterPro" id="IPR050881">
    <property type="entry name" value="LL-DAP_aminotransferase"/>
</dbReference>
<dbReference type="InterPro" id="IPR015421">
    <property type="entry name" value="PyrdxlP-dep_Trfase_major"/>
</dbReference>
<comment type="cofactor">
    <cofactor evidence="1 4">
        <name>pyridoxal 5'-phosphate</name>
        <dbReference type="ChEBI" id="CHEBI:597326"/>
    </cofactor>
</comment>
<evidence type="ECO:0000256" key="3">
    <source>
        <dbReference type="ARBA" id="ARBA00022679"/>
    </source>
</evidence>
<dbReference type="PROSITE" id="PS00105">
    <property type="entry name" value="AA_TRANSFER_CLASS_1"/>
    <property type="match status" value="1"/>
</dbReference>
<comment type="caution">
    <text evidence="6">The sequence shown here is derived from an EMBL/GenBank/DDBJ whole genome shotgun (WGS) entry which is preliminary data.</text>
</comment>
<evidence type="ECO:0000313" key="7">
    <source>
        <dbReference type="Proteomes" id="UP000754563"/>
    </source>
</evidence>